<evidence type="ECO:0000313" key="4">
    <source>
        <dbReference type="Proteomes" id="UP000006056"/>
    </source>
</evidence>
<dbReference type="Pfam" id="PF13478">
    <property type="entry name" value="XdhC_C"/>
    <property type="match status" value="1"/>
</dbReference>
<dbReference type="KEGG" id="trs:Terro_0349"/>
<dbReference type="InterPro" id="IPR027051">
    <property type="entry name" value="XdhC_Rossmann_dom"/>
</dbReference>
<dbReference type="InterPro" id="IPR003777">
    <property type="entry name" value="XdhC_CoxI"/>
</dbReference>
<reference evidence="3 4" key="1">
    <citation type="submission" date="2012-06" db="EMBL/GenBank/DDBJ databases">
        <title>Complete genome of Terriglobus roseus DSM 18391.</title>
        <authorList>
            <consortium name="US DOE Joint Genome Institute (JGI-PGF)"/>
            <person name="Lucas S."/>
            <person name="Copeland A."/>
            <person name="Lapidus A."/>
            <person name="Glavina del Rio T."/>
            <person name="Dalin E."/>
            <person name="Tice H."/>
            <person name="Bruce D."/>
            <person name="Goodwin L."/>
            <person name="Pitluck S."/>
            <person name="Peters L."/>
            <person name="Mikhailova N."/>
            <person name="Munk A.C.C."/>
            <person name="Kyrpides N."/>
            <person name="Mavromatis K."/>
            <person name="Ivanova N."/>
            <person name="Brettin T."/>
            <person name="Detter J.C."/>
            <person name="Han C."/>
            <person name="Larimer F."/>
            <person name="Land M."/>
            <person name="Hauser L."/>
            <person name="Markowitz V."/>
            <person name="Cheng J.-F."/>
            <person name="Hugenholtz P."/>
            <person name="Woyke T."/>
            <person name="Wu D."/>
            <person name="Brambilla E."/>
            <person name="Klenk H.-P."/>
            <person name="Eisen J.A."/>
        </authorList>
    </citation>
    <scope>NUCLEOTIDE SEQUENCE [LARGE SCALE GENOMIC DNA]</scope>
    <source>
        <strain evidence="4">DSM 18391 / NRRL B-41598 / KBS 63</strain>
    </source>
</reference>
<protein>
    <submittedName>
        <fullName evidence="3">Xanthine and CO dehydrogenases maturation factor, XdhC/CoxF family</fullName>
    </submittedName>
</protein>
<sequence>MSLKERRDVVKLCRDAGEGSGVLFSLVSVRGSSYRRAGARLLALPDGRAAGTLSGGCLEAELLRRAAWFIRDGARVEHFSTAFDDTAEIPYGLGCGGEVDLLAEPAGSPEATALIDALHATLQGEHRTIATLLPRDGQPLERFVMDAHGDVLFASDSIATEDIVDFRKIALRAQHGSMDGRMFSERIDPAQRLVIFGAGEDARPLAQLAQAMGWAVAVVDSRADRAAASRFPSAEQVIAAANAASLPVRENDAVVLMTHSYEQDRRLLAELLPLRPRYLGVLGARHRSAVLLSEAAEMAQLPLSLAVERTHAPIGLELGGDGPEAVALAIVAQLQHALSHISGGLRAAARDAVVPRRMTLEEFEQLLADGPTRPAAENCAIYTENNIYPEPAAPAPPTIDRTTVTQ</sequence>
<feature type="domain" description="XdhC- CoxI" evidence="1">
    <location>
        <begin position="20"/>
        <end position="79"/>
    </location>
</feature>
<gene>
    <name evidence="3" type="ordered locus">Terro_0349</name>
</gene>
<dbReference type="PANTHER" id="PTHR30388:SF6">
    <property type="entry name" value="XANTHINE DEHYDROGENASE SUBUNIT A-RELATED"/>
    <property type="match status" value="1"/>
</dbReference>
<dbReference type="Proteomes" id="UP000006056">
    <property type="component" value="Chromosome"/>
</dbReference>
<keyword evidence="4" id="KW-1185">Reference proteome</keyword>
<dbReference type="HOGENOM" id="CLU_041115_1_1_0"/>
<evidence type="ECO:0000259" key="2">
    <source>
        <dbReference type="Pfam" id="PF13478"/>
    </source>
</evidence>
<evidence type="ECO:0000259" key="1">
    <source>
        <dbReference type="Pfam" id="PF02625"/>
    </source>
</evidence>
<name>I3ZBT0_TERRK</name>
<dbReference type="OrthoDB" id="9773039at2"/>
<evidence type="ECO:0000313" key="3">
    <source>
        <dbReference type="EMBL" id="AFL86698.1"/>
    </source>
</evidence>
<dbReference type="PANTHER" id="PTHR30388">
    <property type="entry name" value="ALDEHYDE OXIDOREDUCTASE MOLYBDENUM COFACTOR ASSEMBLY PROTEIN"/>
    <property type="match status" value="1"/>
</dbReference>
<dbReference type="InterPro" id="IPR052698">
    <property type="entry name" value="MoCofactor_Util/Proc"/>
</dbReference>
<dbReference type="EMBL" id="CP003379">
    <property type="protein sequence ID" value="AFL86698.1"/>
    <property type="molecule type" value="Genomic_DNA"/>
</dbReference>
<dbReference type="eggNOG" id="COG1975">
    <property type="taxonomic scope" value="Bacteria"/>
</dbReference>
<feature type="domain" description="XdhC Rossmann" evidence="2">
    <location>
        <begin position="193"/>
        <end position="334"/>
    </location>
</feature>
<accession>I3ZBT0</accession>
<dbReference type="Pfam" id="PF02625">
    <property type="entry name" value="XdhC_CoxI"/>
    <property type="match status" value="1"/>
</dbReference>
<dbReference type="PATRIC" id="fig|926566.3.peg.351"/>
<dbReference type="Gene3D" id="3.40.50.720">
    <property type="entry name" value="NAD(P)-binding Rossmann-like Domain"/>
    <property type="match status" value="1"/>
</dbReference>
<proteinExistence type="predicted"/>
<dbReference type="AlphaFoldDB" id="I3ZBT0"/>
<dbReference type="RefSeq" id="WP_014784267.1">
    <property type="nucleotide sequence ID" value="NC_018014.1"/>
</dbReference>
<organism evidence="3 4">
    <name type="scientific">Terriglobus roseus (strain DSM 18391 / NRRL B-41598 / KBS 63)</name>
    <dbReference type="NCBI Taxonomy" id="926566"/>
    <lineage>
        <taxon>Bacteria</taxon>
        <taxon>Pseudomonadati</taxon>
        <taxon>Acidobacteriota</taxon>
        <taxon>Terriglobia</taxon>
        <taxon>Terriglobales</taxon>
        <taxon>Acidobacteriaceae</taxon>
        <taxon>Terriglobus</taxon>
    </lineage>
</organism>
<dbReference type="STRING" id="926566.Terro_0349"/>